<name>A0AAV4BGK9_9GAST</name>
<dbReference type="Proteomes" id="UP000735302">
    <property type="component" value="Unassembled WGS sequence"/>
</dbReference>
<evidence type="ECO:0000313" key="2">
    <source>
        <dbReference type="Proteomes" id="UP000735302"/>
    </source>
</evidence>
<evidence type="ECO:0000313" key="1">
    <source>
        <dbReference type="EMBL" id="GFO17994.1"/>
    </source>
</evidence>
<protein>
    <submittedName>
        <fullName evidence="1">Fucolectin-related molecule</fullName>
    </submittedName>
</protein>
<sequence length="277" mass="30275">MVDAQVKRKAMAKDAFQNMKPVLSIRNTIMNATIRPNSVIGQDGLVTDAGSGNTACDPSNGACSGICDPQWFGPACQYDVSEFTVTGGSGSDLSWLTDNDDTTCNNGNVQSITVRLNTPHPLTWVRVVVRDTIYLNEFQLSYQTDGSQVSTPCVNPRSARVDDLTLDISCPTSDVVSEVTLSAPDELELCSFYISGGRNVALREATEQSSNFVNWYASKAVDGNPNNEGTRDSSQATCSHTQPWQSGLAWWKVTFSNHTEINKFVIHNRKGNSEYIE</sequence>
<dbReference type="AlphaFoldDB" id="A0AAV4BGK9"/>
<dbReference type="InterPro" id="IPR008979">
    <property type="entry name" value="Galactose-bd-like_sf"/>
</dbReference>
<dbReference type="Gene3D" id="2.60.120.260">
    <property type="entry name" value="Galactose-binding domain-like"/>
    <property type="match status" value="1"/>
</dbReference>
<reference evidence="1 2" key="1">
    <citation type="journal article" date="2021" name="Elife">
        <title>Chloroplast acquisition without the gene transfer in kleptoplastic sea slugs, Plakobranchus ocellatus.</title>
        <authorList>
            <person name="Maeda T."/>
            <person name="Takahashi S."/>
            <person name="Yoshida T."/>
            <person name="Shimamura S."/>
            <person name="Takaki Y."/>
            <person name="Nagai Y."/>
            <person name="Toyoda A."/>
            <person name="Suzuki Y."/>
            <person name="Arimoto A."/>
            <person name="Ishii H."/>
            <person name="Satoh N."/>
            <person name="Nishiyama T."/>
            <person name="Hasebe M."/>
            <person name="Maruyama T."/>
            <person name="Minagawa J."/>
            <person name="Obokata J."/>
            <person name="Shigenobu S."/>
        </authorList>
    </citation>
    <scope>NUCLEOTIDE SEQUENCE [LARGE SCALE GENOMIC DNA]</scope>
</reference>
<dbReference type="EMBL" id="BLXT01004925">
    <property type="protein sequence ID" value="GFO17994.1"/>
    <property type="molecule type" value="Genomic_DNA"/>
</dbReference>
<keyword evidence="2" id="KW-1185">Reference proteome</keyword>
<comment type="caution">
    <text evidence="1">The sequence shown here is derived from an EMBL/GenBank/DDBJ whole genome shotgun (WGS) entry which is preliminary data.</text>
</comment>
<gene>
    <name evidence="1" type="ORF">PoB_004449900</name>
</gene>
<dbReference type="SUPFAM" id="SSF49785">
    <property type="entry name" value="Galactose-binding domain-like"/>
    <property type="match status" value="1"/>
</dbReference>
<accession>A0AAV4BGK9</accession>
<proteinExistence type="predicted"/>
<organism evidence="1 2">
    <name type="scientific">Plakobranchus ocellatus</name>
    <dbReference type="NCBI Taxonomy" id="259542"/>
    <lineage>
        <taxon>Eukaryota</taxon>
        <taxon>Metazoa</taxon>
        <taxon>Spiralia</taxon>
        <taxon>Lophotrochozoa</taxon>
        <taxon>Mollusca</taxon>
        <taxon>Gastropoda</taxon>
        <taxon>Heterobranchia</taxon>
        <taxon>Euthyneura</taxon>
        <taxon>Panpulmonata</taxon>
        <taxon>Sacoglossa</taxon>
        <taxon>Placobranchoidea</taxon>
        <taxon>Plakobranchidae</taxon>
        <taxon>Plakobranchus</taxon>
    </lineage>
</organism>